<protein>
    <recommendedName>
        <fullName evidence="3">DUF1641 domain-containing protein</fullName>
    </recommendedName>
</protein>
<evidence type="ECO:0008006" key="3">
    <source>
        <dbReference type="Google" id="ProtNLM"/>
    </source>
</evidence>
<organism evidence="1 2">
    <name type="scientific">Moellerella wisconsensis</name>
    <dbReference type="NCBI Taxonomy" id="158849"/>
    <lineage>
        <taxon>Bacteria</taxon>
        <taxon>Pseudomonadati</taxon>
        <taxon>Pseudomonadota</taxon>
        <taxon>Gammaproteobacteria</taxon>
        <taxon>Enterobacterales</taxon>
        <taxon>Morganellaceae</taxon>
        <taxon>Moellerella</taxon>
    </lineage>
</organism>
<evidence type="ECO:0000313" key="2">
    <source>
        <dbReference type="Proteomes" id="UP000829116"/>
    </source>
</evidence>
<dbReference type="EMBL" id="CP093245">
    <property type="protein sequence ID" value="UNH31326.1"/>
    <property type="molecule type" value="Genomic_DNA"/>
</dbReference>
<proteinExistence type="predicted"/>
<accession>A0A9Q8V560</accession>
<name>A0A9Q8V560_9GAMM</name>
<gene>
    <name evidence="1" type="ORF">MNY72_03110</name>
</gene>
<dbReference type="GeneID" id="79716191"/>
<evidence type="ECO:0000313" key="1">
    <source>
        <dbReference type="EMBL" id="UNH31326.1"/>
    </source>
</evidence>
<reference evidence="1" key="1">
    <citation type="submission" date="2022-03" db="EMBL/GenBank/DDBJ databases">
        <title>ESBL-producing Moellerella wisconsensis and Escherichia marmotae isolated from wild game meat.</title>
        <authorList>
            <person name="Biggel M."/>
        </authorList>
    </citation>
    <scope>NUCLEOTIDE SEQUENCE</scope>
    <source>
        <strain evidence="1">W51</strain>
    </source>
</reference>
<dbReference type="AlphaFoldDB" id="A0A9Q8V560"/>
<dbReference type="Proteomes" id="UP000829116">
    <property type="component" value="Chromosome"/>
</dbReference>
<sequence length="128" mass="14619">MIDKIVDQNIDTQLSEGISHFLEKITPLLKLNRLDNIVDILSLLSDLVDIIDNSTIEKMSNSFEDILVPVWEVISAFNMSKMEFSHIDKKYNLRTVFSLLKDPDTLKGISIILRTLQIMAQRAQAISE</sequence>
<dbReference type="RefSeq" id="WP_156171072.1">
    <property type="nucleotide sequence ID" value="NZ_CAWMFK010000065.1"/>
</dbReference>